<dbReference type="GO" id="GO:0005886">
    <property type="term" value="C:plasma membrane"/>
    <property type="evidence" value="ECO:0007669"/>
    <property type="project" value="UniProtKB-SubCell"/>
</dbReference>
<reference evidence="11" key="3">
    <citation type="submission" date="2019-12" db="EMBL/GenBank/DDBJ databases">
        <title>Complete and draft genome sequences of new strains and members of some known species of the genus Rathayibacter isolated from plants.</title>
        <authorList>
            <person name="Tarlachkov S.V."/>
            <person name="Starodumova I.P."/>
            <person name="Dorofeeva L.V."/>
            <person name="Prisyazhnaya N.V."/>
            <person name="Leyn S."/>
            <person name="Zlamal J."/>
            <person name="Elan M."/>
            <person name="Osterman A.L."/>
            <person name="Nadler S."/>
            <person name="Subbotin S.A."/>
            <person name="Evtushenko L.I."/>
        </authorList>
    </citation>
    <scope>NUCLEOTIDE SEQUENCE [LARGE SCALE GENOMIC DNA]</scope>
    <source>
        <strain evidence="11">VKM Ac-2761</strain>
    </source>
</reference>
<organism evidence="8 10">
    <name type="scientific">Rathayibacter tanaceti</name>
    <dbReference type="NCBI Taxonomy" id="1671680"/>
    <lineage>
        <taxon>Bacteria</taxon>
        <taxon>Bacillati</taxon>
        <taxon>Actinomycetota</taxon>
        <taxon>Actinomycetes</taxon>
        <taxon>Micrococcales</taxon>
        <taxon>Microbacteriaceae</taxon>
        <taxon>Rathayibacter</taxon>
    </lineage>
</organism>
<evidence type="ECO:0000313" key="10">
    <source>
        <dbReference type="Proteomes" id="UP000076717"/>
    </source>
</evidence>
<gene>
    <name evidence="8" type="primary">pbuE_1</name>
    <name evidence="8" type="ORF">ACH61_01174</name>
    <name evidence="9" type="ORF">GSU10_02530</name>
</gene>
<feature type="transmembrane region" description="Helical" evidence="6">
    <location>
        <begin position="383"/>
        <end position="403"/>
    </location>
</feature>
<feature type="transmembrane region" description="Helical" evidence="6">
    <location>
        <begin position="123"/>
        <end position="143"/>
    </location>
</feature>
<evidence type="ECO:0000256" key="4">
    <source>
        <dbReference type="ARBA" id="ARBA00022989"/>
    </source>
</evidence>
<dbReference type="GO" id="GO:0022857">
    <property type="term" value="F:transmembrane transporter activity"/>
    <property type="evidence" value="ECO:0007669"/>
    <property type="project" value="InterPro"/>
</dbReference>
<keyword evidence="3 6" id="KW-0812">Transmembrane</keyword>
<dbReference type="InterPro" id="IPR020846">
    <property type="entry name" value="MFS_dom"/>
</dbReference>
<feature type="transmembrane region" description="Helical" evidence="6">
    <location>
        <begin position="61"/>
        <end position="83"/>
    </location>
</feature>
<feature type="transmembrane region" description="Helical" evidence="6">
    <location>
        <begin position="155"/>
        <end position="178"/>
    </location>
</feature>
<dbReference type="Gene3D" id="1.20.1250.20">
    <property type="entry name" value="MFS general substrate transporter like domains"/>
    <property type="match status" value="1"/>
</dbReference>
<reference evidence="9" key="2">
    <citation type="submission" date="2019-12" db="EMBL/GenBank/DDBJ databases">
        <title>Complete and Draft Genome Sequences of New Strains and Members of Some Known Species of the Genus Rathayibacter isolated from Plants.</title>
        <authorList>
            <person name="Tarlachkov S.V."/>
            <person name="Starodumova I.P."/>
            <person name="Dorofeeva L.V."/>
            <person name="Prisyazhnaya N.V."/>
            <person name="Leyn S.A."/>
            <person name="Zlamal J.E."/>
            <person name="Elane M.L."/>
            <person name="Osterman A.L."/>
            <person name="Nadler S.A."/>
            <person name="Subbotin S.A."/>
            <person name="Evtushenko L.I."/>
        </authorList>
    </citation>
    <scope>NUCLEOTIDE SEQUENCE</scope>
    <source>
        <strain evidence="9">VKM Ac-2761</strain>
    </source>
</reference>
<feature type="transmembrane region" description="Helical" evidence="6">
    <location>
        <begin position="224"/>
        <end position="244"/>
    </location>
</feature>
<dbReference type="Proteomes" id="UP000465031">
    <property type="component" value="Chromosome"/>
</dbReference>
<feature type="transmembrane region" description="Helical" evidence="6">
    <location>
        <begin position="184"/>
        <end position="203"/>
    </location>
</feature>
<sequence>MPTTQKLPPVAADQNGVHTPERQRLPMVVWMLGVVAFVMGTTELIVAGLLPQVAASLDVSIAQAGLLITVFALGMVIGTPVMAVATLRLPRKATLIAALLLFAVAHVVAASTDVFAVVLVARFVAAIATGTFWAIGAVVAAAAAGPEAGAKAMGIMVGGVTLATVLGVPIGTAAGQVLGWQGPFWVLAILAAGCAVLLWKVLPRAENAEPGANLRAEFRRLRSARLWTIYAATALIQASFIGVYSYIAPQLTERAGIAQAIVPIIMIAYGIGALAGTTLGGRFGDRHPYTVIGVTVSGLIVTMAVLLVGGGNPAIATVFFTLMGLFGFAGTPILVSEALRTAGPDGVLPIALSNSFFNVGIAIGSGLGGVALASSFAEQGVPGIGLILAAAAAVPCIVLALTAKKATQSAAALKS</sequence>
<protein>
    <submittedName>
        <fullName evidence="9">MFS transporter</fullName>
    </submittedName>
    <submittedName>
        <fullName evidence="8">Purine efflux pump PbuE</fullName>
    </submittedName>
</protein>
<keyword evidence="2" id="KW-1003">Cell membrane</keyword>
<dbReference type="PANTHER" id="PTHR43124:SF3">
    <property type="entry name" value="CHLORAMPHENICOL EFFLUX PUMP RV0191"/>
    <property type="match status" value="1"/>
</dbReference>
<feature type="transmembrane region" description="Helical" evidence="6">
    <location>
        <begin position="356"/>
        <end position="377"/>
    </location>
</feature>
<dbReference type="InterPro" id="IPR036259">
    <property type="entry name" value="MFS_trans_sf"/>
</dbReference>
<name>A0A166I610_9MICO</name>
<proteinExistence type="predicted"/>
<keyword evidence="5 6" id="KW-0472">Membrane</keyword>
<feature type="transmembrane region" description="Helical" evidence="6">
    <location>
        <begin position="95"/>
        <end position="117"/>
    </location>
</feature>
<dbReference type="InterPro" id="IPR011701">
    <property type="entry name" value="MFS"/>
</dbReference>
<evidence type="ECO:0000313" key="8">
    <source>
        <dbReference type="EMBL" id="KZX21686.1"/>
    </source>
</evidence>
<dbReference type="EMBL" id="CP047186">
    <property type="protein sequence ID" value="QHC54639.1"/>
    <property type="molecule type" value="Genomic_DNA"/>
</dbReference>
<dbReference type="PROSITE" id="PS50850">
    <property type="entry name" value="MFS"/>
    <property type="match status" value="1"/>
</dbReference>
<evidence type="ECO:0000256" key="2">
    <source>
        <dbReference type="ARBA" id="ARBA00022475"/>
    </source>
</evidence>
<dbReference type="InterPro" id="IPR050189">
    <property type="entry name" value="MFS_Efflux_Transporters"/>
</dbReference>
<reference evidence="8 10" key="1">
    <citation type="submission" date="2015-08" db="EMBL/GenBank/DDBJ databases">
        <title>Draft Genome Sequence of Rathayibacter sp. Strain VKM Ac-2596 Isolated from Leaf Gall Induced by Plant-Parasitic Nematodes.</title>
        <authorList>
            <person name="Vasilenko O.V."/>
            <person name="Starodumova I.P."/>
            <person name="Tarlachkov S.V."/>
            <person name="Dorofeeva L.V."/>
            <person name="Evtushenko L.I."/>
        </authorList>
    </citation>
    <scope>NUCLEOTIDE SEQUENCE [LARGE SCALE GENOMIC DNA]</scope>
    <source>
        <strain evidence="8 10">VKM Ac-2596</strain>
    </source>
</reference>
<feature type="transmembrane region" description="Helical" evidence="6">
    <location>
        <begin position="289"/>
        <end position="308"/>
    </location>
</feature>
<keyword evidence="10" id="KW-1185">Reference proteome</keyword>
<dbReference type="Pfam" id="PF07690">
    <property type="entry name" value="MFS_1"/>
    <property type="match status" value="1"/>
</dbReference>
<feature type="domain" description="Major facilitator superfamily (MFS) profile" evidence="7">
    <location>
        <begin position="28"/>
        <end position="407"/>
    </location>
</feature>
<evidence type="ECO:0000256" key="1">
    <source>
        <dbReference type="ARBA" id="ARBA00004651"/>
    </source>
</evidence>
<dbReference type="CDD" id="cd17324">
    <property type="entry name" value="MFS_NepI_like"/>
    <property type="match status" value="1"/>
</dbReference>
<dbReference type="PATRIC" id="fig|1671680.3.peg.1234"/>
<dbReference type="OrthoDB" id="9814237at2"/>
<dbReference type="KEGG" id="rte:GSU10_02530"/>
<evidence type="ECO:0000256" key="6">
    <source>
        <dbReference type="SAM" id="Phobius"/>
    </source>
</evidence>
<feature type="transmembrane region" description="Helical" evidence="6">
    <location>
        <begin position="314"/>
        <end position="335"/>
    </location>
</feature>
<evidence type="ECO:0000259" key="7">
    <source>
        <dbReference type="PROSITE" id="PS50850"/>
    </source>
</evidence>
<feature type="transmembrane region" description="Helical" evidence="6">
    <location>
        <begin position="28"/>
        <end position="49"/>
    </location>
</feature>
<evidence type="ECO:0000256" key="3">
    <source>
        <dbReference type="ARBA" id="ARBA00022692"/>
    </source>
</evidence>
<keyword evidence="4 6" id="KW-1133">Transmembrane helix</keyword>
<evidence type="ECO:0000313" key="11">
    <source>
        <dbReference type="Proteomes" id="UP000465031"/>
    </source>
</evidence>
<accession>A0A166I610</accession>
<dbReference type="PANTHER" id="PTHR43124">
    <property type="entry name" value="PURINE EFFLUX PUMP PBUE"/>
    <property type="match status" value="1"/>
</dbReference>
<dbReference type="RefSeq" id="WP_082845045.1">
    <property type="nucleotide sequence ID" value="NZ_CP047186.1"/>
</dbReference>
<dbReference type="Proteomes" id="UP000076717">
    <property type="component" value="Unassembled WGS sequence"/>
</dbReference>
<dbReference type="EMBL" id="LIIN01000029">
    <property type="protein sequence ID" value="KZX21686.1"/>
    <property type="molecule type" value="Genomic_DNA"/>
</dbReference>
<evidence type="ECO:0000313" key="9">
    <source>
        <dbReference type="EMBL" id="QHC54639.1"/>
    </source>
</evidence>
<comment type="subcellular location">
    <subcellularLocation>
        <location evidence="1">Cell membrane</location>
        <topology evidence="1">Multi-pass membrane protein</topology>
    </subcellularLocation>
</comment>
<evidence type="ECO:0000256" key="5">
    <source>
        <dbReference type="ARBA" id="ARBA00023136"/>
    </source>
</evidence>
<dbReference type="SUPFAM" id="SSF103473">
    <property type="entry name" value="MFS general substrate transporter"/>
    <property type="match status" value="1"/>
</dbReference>
<dbReference type="AlphaFoldDB" id="A0A166I610"/>
<feature type="transmembrane region" description="Helical" evidence="6">
    <location>
        <begin position="256"/>
        <end position="277"/>
    </location>
</feature>